<gene>
    <name evidence="2" type="ORF">RAMLITH_09555</name>
</gene>
<accession>A0A7X6DF79</accession>
<protein>
    <submittedName>
        <fullName evidence="2">DUF3014 domain-containing protein</fullName>
    </submittedName>
</protein>
<name>A0A7X6DF79_9BURK</name>
<organism evidence="2 3">
    <name type="scientific">Ramlibacter lithotrophicus</name>
    <dbReference type="NCBI Taxonomy" id="2606681"/>
    <lineage>
        <taxon>Bacteria</taxon>
        <taxon>Pseudomonadati</taxon>
        <taxon>Pseudomonadota</taxon>
        <taxon>Betaproteobacteria</taxon>
        <taxon>Burkholderiales</taxon>
        <taxon>Comamonadaceae</taxon>
        <taxon>Ramlibacter</taxon>
    </lineage>
</organism>
<evidence type="ECO:0000313" key="2">
    <source>
        <dbReference type="EMBL" id="NKE66065.1"/>
    </source>
</evidence>
<feature type="region of interest" description="Disordered" evidence="1">
    <location>
        <begin position="37"/>
        <end position="62"/>
    </location>
</feature>
<dbReference type="Pfam" id="PF11219">
    <property type="entry name" value="DUF3014"/>
    <property type="match status" value="1"/>
</dbReference>
<dbReference type="InterPro" id="IPR021382">
    <property type="entry name" value="DUF3014"/>
</dbReference>
<feature type="compositionally biased region" description="Pro residues" evidence="1">
    <location>
        <begin position="47"/>
        <end position="61"/>
    </location>
</feature>
<dbReference type="AlphaFoldDB" id="A0A7X6DF79"/>
<reference evidence="2 3" key="1">
    <citation type="journal article" date="2020" name="Nature">
        <title>Bacterial chemolithoautotrophy via manganese oxidation.</title>
        <authorList>
            <person name="Yu H."/>
            <person name="Leadbetter J.R."/>
        </authorList>
    </citation>
    <scope>NUCLEOTIDE SEQUENCE [LARGE SCALE GENOMIC DNA]</scope>
    <source>
        <strain evidence="2 3">RBP-1</strain>
    </source>
</reference>
<proteinExistence type="predicted"/>
<comment type="caution">
    <text evidence="2">The sequence shown here is derived from an EMBL/GenBank/DDBJ whole genome shotgun (WGS) entry which is preliminary data.</text>
</comment>
<sequence length="268" mass="28581">MMQTMGGRRIVLMGAAAAVAVLAFLWQTGWLGRPGTQAPEPVVAAPAQPPASQPALPPLEPEAPAAPLAAADVAGALTELLGRTALVVTDDFPRRFVATVDNLGRAHAPPLMWPVTPTAGKFTVQEEGGSAVIAADNGARYTPFVLLAEGVDAAAAVQLYARMYPLLQAAYLELGFPGKSFHRRMVEVIDLLLATPRPPDPLPVQLVEVKGTVASQQPWVRYEYADPALESLSAGQKILLRVGPENQRRLKAKLAELRAELLRGAPRR</sequence>
<dbReference type="EMBL" id="VTOX01000002">
    <property type="protein sequence ID" value="NKE66065.1"/>
    <property type="molecule type" value="Genomic_DNA"/>
</dbReference>
<dbReference type="Proteomes" id="UP000521868">
    <property type="component" value="Unassembled WGS sequence"/>
</dbReference>
<evidence type="ECO:0000256" key="1">
    <source>
        <dbReference type="SAM" id="MobiDB-lite"/>
    </source>
</evidence>
<feature type="compositionally biased region" description="Low complexity" evidence="1">
    <location>
        <begin position="37"/>
        <end position="46"/>
    </location>
</feature>
<keyword evidence="3" id="KW-1185">Reference proteome</keyword>
<evidence type="ECO:0000313" key="3">
    <source>
        <dbReference type="Proteomes" id="UP000521868"/>
    </source>
</evidence>